<dbReference type="RefSeq" id="XP_047759137.1">
    <property type="nucleotide sequence ID" value="XM_047907529.1"/>
</dbReference>
<dbReference type="AlphaFoldDB" id="A0A9Q8LCB6"/>
<proteinExistence type="predicted"/>
<protein>
    <submittedName>
        <fullName evidence="1">Uncharacterized protein</fullName>
    </submittedName>
</protein>
<reference evidence="1" key="1">
    <citation type="submission" date="2021-12" db="EMBL/GenBank/DDBJ databases">
        <authorList>
            <person name="Zaccaron A."/>
            <person name="Stergiopoulos I."/>
        </authorList>
    </citation>
    <scope>NUCLEOTIDE SEQUENCE</scope>
    <source>
        <strain evidence="1">Race5_Kim</strain>
    </source>
</reference>
<keyword evidence="2" id="KW-1185">Reference proteome</keyword>
<gene>
    <name evidence="1" type="ORF">CLAFUR5_08381</name>
</gene>
<evidence type="ECO:0000313" key="1">
    <source>
        <dbReference type="EMBL" id="UJO14771.1"/>
    </source>
</evidence>
<dbReference type="GeneID" id="71988259"/>
<evidence type="ECO:0000313" key="2">
    <source>
        <dbReference type="Proteomes" id="UP000756132"/>
    </source>
</evidence>
<accession>A0A9Q8LCB6</accession>
<name>A0A9Q8LCB6_PASFU</name>
<dbReference type="Proteomes" id="UP000756132">
    <property type="component" value="Chromosome 3"/>
</dbReference>
<organism evidence="1 2">
    <name type="scientific">Passalora fulva</name>
    <name type="common">Tomato leaf mold</name>
    <name type="synonym">Cladosporium fulvum</name>
    <dbReference type="NCBI Taxonomy" id="5499"/>
    <lineage>
        <taxon>Eukaryota</taxon>
        <taxon>Fungi</taxon>
        <taxon>Dikarya</taxon>
        <taxon>Ascomycota</taxon>
        <taxon>Pezizomycotina</taxon>
        <taxon>Dothideomycetes</taxon>
        <taxon>Dothideomycetidae</taxon>
        <taxon>Mycosphaerellales</taxon>
        <taxon>Mycosphaerellaceae</taxon>
        <taxon>Fulvia</taxon>
    </lineage>
</organism>
<dbReference type="KEGG" id="ffu:CLAFUR5_08381"/>
<reference evidence="1" key="2">
    <citation type="journal article" date="2022" name="Microb. Genom.">
        <title>A chromosome-scale genome assembly of the tomato pathogen Cladosporium fulvum reveals a compartmentalized genome architecture and the presence of a dispensable chromosome.</title>
        <authorList>
            <person name="Zaccaron A.Z."/>
            <person name="Chen L.H."/>
            <person name="Samaras A."/>
            <person name="Stergiopoulos I."/>
        </authorList>
    </citation>
    <scope>NUCLEOTIDE SEQUENCE</scope>
    <source>
        <strain evidence="1">Race5_Kim</strain>
    </source>
</reference>
<sequence length="318" mass="35579">MTPLKHFLAALGLPASAFSKGNIPTLPPRSAEVFDQQRKIVVTSAMMRESAERHRSGKHREFLRGELIETVLTAITAKSSERGNAAQHSASFTPLELLTAYKCNLIADEPHINFNYFGFWQMLWDVYVDIFLALAETHSKYRFQVQPNKGLSPHKLVYDILLDAGKSVSQSKPLAGTPISTVAAVLDCVIKTQGNDFSTEAFSESSGRIPKSKRPEFRTFKPGQDVDIFTTLLAQDPASKMYLSGAHRTVYDPNGSHERHAQIMETCKPCLTAVRDASKEDSKVTVGQVLNQEGSRWRFRDLQQDSVVLRTVQHVWDD</sequence>
<dbReference type="EMBL" id="CP090165">
    <property type="protein sequence ID" value="UJO14771.1"/>
    <property type="molecule type" value="Genomic_DNA"/>
</dbReference>
<dbReference type="OrthoDB" id="3640263at2759"/>